<evidence type="ECO:0000313" key="2">
    <source>
        <dbReference type="Proteomes" id="UP000224432"/>
    </source>
</evidence>
<proteinExistence type="predicted"/>
<protein>
    <submittedName>
        <fullName evidence="1">Uncharacterized protein</fullName>
    </submittedName>
</protein>
<reference evidence="1 2" key="1">
    <citation type="submission" date="2017-05" db="EMBL/GenBank/DDBJ databases">
        <authorList>
            <person name="Paudel S."/>
            <person name="Amoh N.Y."/>
            <person name="Buchser W.J."/>
            <person name="Forsyth M.H."/>
            <person name="Saha M.S."/>
            <person name="Stoner T.H."/>
            <person name="Garlena R.A."/>
            <person name="Russell D.A."/>
            <person name="Pope W.H."/>
            <person name="Jacobs-Sera D."/>
            <person name="Hatfull G.F."/>
        </authorList>
    </citation>
    <scope>NUCLEOTIDE SEQUENCE [LARGE SCALE GENOMIC DNA]</scope>
</reference>
<dbReference type="GeneID" id="60323399"/>
<sequence length="235" mass="25750">MTSTTVTYQGRKFVVETYVDPYPGKAAGERIEYREDCGRCGGSGIYTWYNSMGKCQGSCFGCWGMGKVERSLSVNVARRDARIDAVMREHGDALAAEWRAADEAAAAAELAREVAADHDEALREQARRAALNNNTIGAEGERLRNLDAEVVVSSGFDRDKFNGYGTEYVKLVVFKLADGRVLKATSTGMSLYGLNRGDKVRVTGTVKGSGEYKGQVQTILQRVKVEVVEKAPERD</sequence>
<gene>
    <name evidence="1" type="primary">92</name>
    <name evidence="1" type="ORF">SEA_AMOHNITION_92</name>
</gene>
<dbReference type="EMBL" id="MF140398">
    <property type="protein sequence ID" value="ASR86372.1"/>
    <property type="molecule type" value="Genomic_DNA"/>
</dbReference>
<evidence type="ECO:0000313" key="1">
    <source>
        <dbReference type="EMBL" id="ASR86372.1"/>
    </source>
</evidence>
<organism evidence="1 2">
    <name type="scientific">Mycobacterium phage Amohnition</name>
    <dbReference type="NCBI Taxonomy" id="2015874"/>
    <lineage>
        <taxon>Viruses</taxon>
        <taxon>Duplodnaviria</taxon>
        <taxon>Heunggongvirae</taxon>
        <taxon>Uroviricota</taxon>
        <taxon>Caudoviricetes</taxon>
        <taxon>Weiservirinae</taxon>
        <taxon>Amginevirus</taxon>
        <taxon>Amginevirus amohnition</taxon>
    </lineage>
</organism>
<accession>A0A222ZPY0</accession>
<dbReference type="RefSeq" id="YP_009951956.1">
    <property type="nucleotide sequence ID" value="NC_051606.1"/>
</dbReference>
<keyword evidence="2" id="KW-1185">Reference proteome</keyword>
<dbReference type="KEGG" id="vg:60323399"/>
<name>A0A222ZPY0_9CAUD</name>
<dbReference type="Proteomes" id="UP000224432">
    <property type="component" value="Segment"/>
</dbReference>